<gene>
    <name evidence="1" type="ORF">G3I53_14430</name>
</gene>
<sequence>MVRVSASNDVLRAGSIGIVHRKDITDGTWRLRYRGWAEPAFPGAGGSSTV</sequence>
<dbReference type="AlphaFoldDB" id="A0A6G3QUQ7"/>
<accession>A0A6G3QUQ7</accession>
<evidence type="ECO:0000313" key="1">
    <source>
        <dbReference type="EMBL" id="NEA87206.1"/>
    </source>
</evidence>
<name>A0A6G3QUQ7_9ACTN</name>
<comment type="caution">
    <text evidence="1">The sequence shown here is derived from an EMBL/GenBank/DDBJ whole genome shotgun (WGS) entry which is preliminary data.</text>
</comment>
<reference evidence="1" key="1">
    <citation type="submission" date="2020-01" db="EMBL/GenBank/DDBJ databases">
        <title>Insect and environment-associated Actinomycetes.</title>
        <authorList>
            <person name="Currrie C."/>
            <person name="Chevrette M."/>
            <person name="Carlson C."/>
            <person name="Stubbendieck R."/>
            <person name="Wendt-Pienkowski E."/>
        </authorList>
    </citation>
    <scope>NUCLEOTIDE SEQUENCE</scope>
    <source>
        <strain evidence="1">SID14436</strain>
    </source>
</reference>
<proteinExistence type="predicted"/>
<dbReference type="RefSeq" id="WP_164337299.1">
    <property type="nucleotide sequence ID" value="NZ_JAAGMD010000421.1"/>
</dbReference>
<protein>
    <submittedName>
        <fullName evidence="1">Uncharacterized protein</fullName>
    </submittedName>
</protein>
<dbReference type="EMBL" id="JAAGMD010000421">
    <property type="protein sequence ID" value="NEA87206.1"/>
    <property type="molecule type" value="Genomic_DNA"/>
</dbReference>
<organism evidence="1">
    <name type="scientific">Streptomyces sp. SID14436</name>
    <dbReference type="NCBI Taxonomy" id="2706070"/>
    <lineage>
        <taxon>Bacteria</taxon>
        <taxon>Bacillati</taxon>
        <taxon>Actinomycetota</taxon>
        <taxon>Actinomycetes</taxon>
        <taxon>Kitasatosporales</taxon>
        <taxon>Streptomycetaceae</taxon>
        <taxon>Streptomyces</taxon>
    </lineage>
</organism>